<protein>
    <submittedName>
        <fullName evidence="1">Uncharacterized protein</fullName>
    </submittedName>
</protein>
<evidence type="ECO:0000313" key="2">
    <source>
        <dbReference type="Proteomes" id="UP001162992"/>
    </source>
</evidence>
<name>A0ACC2C9K2_DIPCM</name>
<sequence>MRLQEIFWPTRSFSPKRSSKTSLTSYSSSDGSGSSKSRASSSSWELFLRDKNSRSSITSGSVAACGKSVSCLTPKQRGSFFLNPRSSPQLKGKFQCISVELLRELEDVFKFFDANGDGKISAAELGSVLRSLGDSPSEEELRMMVQEVDADGDGYVDLEEFLNLNASSTAKAGGLASTEELMEVFSVFDADRNGYITAEELHRVLLSLGENGSSLDDCCRMIQGVDSDGDGLVNFEEFEKMMTGT</sequence>
<comment type="caution">
    <text evidence="1">The sequence shown here is derived from an EMBL/GenBank/DDBJ whole genome shotgun (WGS) entry which is preliminary data.</text>
</comment>
<organism evidence="1 2">
    <name type="scientific">Diphasiastrum complanatum</name>
    <name type="common">Issler's clubmoss</name>
    <name type="synonym">Lycopodium complanatum</name>
    <dbReference type="NCBI Taxonomy" id="34168"/>
    <lineage>
        <taxon>Eukaryota</taxon>
        <taxon>Viridiplantae</taxon>
        <taxon>Streptophyta</taxon>
        <taxon>Embryophyta</taxon>
        <taxon>Tracheophyta</taxon>
        <taxon>Lycopodiopsida</taxon>
        <taxon>Lycopodiales</taxon>
        <taxon>Lycopodiaceae</taxon>
        <taxon>Lycopodioideae</taxon>
        <taxon>Diphasiastrum</taxon>
    </lineage>
</organism>
<dbReference type="Proteomes" id="UP001162992">
    <property type="component" value="Chromosome 11"/>
</dbReference>
<dbReference type="EMBL" id="CM055102">
    <property type="protein sequence ID" value="KAJ7538736.1"/>
    <property type="molecule type" value="Genomic_DNA"/>
</dbReference>
<evidence type="ECO:0000313" key="1">
    <source>
        <dbReference type="EMBL" id="KAJ7538736.1"/>
    </source>
</evidence>
<accession>A0ACC2C9K2</accession>
<keyword evidence="2" id="KW-1185">Reference proteome</keyword>
<proteinExistence type="predicted"/>
<reference evidence="2" key="1">
    <citation type="journal article" date="2024" name="Proc. Natl. Acad. Sci. U.S.A.">
        <title>Extraordinary preservation of gene collinearity over three hundred million years revealed in homosporous lycophytes.</title>
        <authorList>
            <person name="Li C."/>
            <person name="Wickell D."/>
            <person name="Kuo L.Y."/>
            <person name="Chen X."/>
            <person name="Nie B."/>
            <person name="Liao X."/>
            <person name="Peng D."/>
            <person name="Ji J."/>
            <person name="Jenkins J."/>
            <person name="Williams M."/>
            <person name="Shu S."/>
            <person name="Plott C."/>
            <person name="Barry K."/>
            <person name="Rajasekar S."/>
            <person name="Grimwood J."/>
            <person name="Han X."/>
            <person name="Sun S."/>
            <person name="Hou Z."/>
            <person name="He W."/>
            <person name="Dai G."/>
            <person name="Sun C."/>
            <person name="Schmutz J."/>
            <person name="Leebens-Mack J.H."/>
            <person name="Li F.W."/>
            <person name="Wang L."/>
        </authorList>
    </citation>
    <scope>NUCLEOTIDE SEQUENCE [LARGE SCALE GENOMIC DNA]</scope>
    <source>
        <strain evidence="2">cv. PW_Plant_1</strain>
    </source>
</reference>
<gene>
    <name evidence="1" type="ORF">O6H91_11G061800</name>
</gene>